<evidence type="ECO:0000313" key="6">
    <source>
        <dbReference type="EMBL" id="KAJ8602062.1"/>
    </source>
</evidence>
<dbReference type="InterPro" id="IPR036390">
    <property type="entry name" value="WH_DNA-bd_sf"/>
</dbReference>
<organism evidence="6 7">
    <name type="scientific">Chrysophaeum taylorii</name>
    <dbReference type="NCBI Taxonomy" id="2483200"/>
    <lineage>
        <taxon>Eukaryota</taxon>
        <taxon>Sar</taxon>
        <taxon>Stramenopiles</taxon>
        <taxon>Ochrophyta</taxon>
        <taxon>Pelagophyceae</taxon>
        <taxon>Pelagomonadales</taxon>
        <taxon>Pelagomonadaceae</taxon>
        <taxon>Chrysophaeum</taxon>
    </lineage>
</organism>
<dbReference type="GO" id="GO:0006383">
    <property type="term" value="P:transcription by RNA polymerase III"/>
    <property type="evidence" value="ECO:0007669"/>
    <property type="project" value="InterPro"/>
</dbReference>
<keyword evidence="7" id="KW-1185">Reference proteome</keyword>
<dbReference type="GO" id="GO:0005666">
    <property type="term" value="C:RNA polymerase III complex"/>
    <property type="evidence" value="ECO:0007669"/>
    <property type="project" value="InterPro"/>
</dbReference>
<dbReference type="Proteomes" id="UP001230188">
    <property type="component" value="Unassembled WGS sequence"/>
</dbReference>
<dbReference type="InterPro" id="IPR016049">
    <property type="entry name" value="RNA_pol_Rpc34-like"/>
</dbReference>
<evidence type="ECO:0000256" key="3">
    <source>
        <dbReference type="ARBA" id="ARBA00022478"/>
    </source>
</evidence>
<dbReference type="InterPro" id="IPR007832">
    <property type="entry name" value="RNA_pol_Rpc34"/>
</dbReference>
<comment type="subcellular location">
    <subcellularLocation>
        <location evidence="1">Nucleus</location>
    </subcellularLocation>
</comment>
<gene>
    <name evidence="6" type="ORF">CTAYLR_002788</name>
</gene>
<evidence type="ECO:0000313" key="7">
    <source>
        <dbReference type="Proteomes" id="UP001230188"/>
    </source>
</evidence>
<evidence type="ECO:0000256" key="4">
    <source>
        <dbReference type="ARBA" id="ARBA00023163"/>
    </source>
</evidence>
<dbReference type="GO" id="GO:0005737">
    <property type="term" value="C:cytoplasm"/>
    <property type="evidence" value="ECO:0007669"/>
    <property type="project" value="UniProtKB-ARBA"/>
</dbReference>
<dbReference type="EMBL" id="JAQMWT010000391">
    <property type="protein sequence ID" value="KAJ8602062.1"/>
    <property type="molecule type" value="Genomic_DNA"/>
</dbReference>
<evidence type="ECO:0000256" key="2">
    <source>
        <dbReference type="ARBA" id="ARBA00011038"/>
    </source>
</evidence>
<comment type="similarity">
    <text evidence="2">Belongs to the eukaryotic RPC34/RPC39 RNA polymerase subunit family.</text>
</comment>
<evidence type="ECO:0000256" key="1">
    <source>
        <dbReference type="ARBA" id="ARBA00004123"/>
    </source>
</evidence>
<dbReference type="FunFam" id="1.10.10.10:FF:000116">
    <property type="entry name" value="DNA-directed RNA polymerase III subunit RPC6"/>
    <property type="match status" value="1"/>
</dbReference>
<dbReference type="AlphaFoldDB" id="A0AAD7UDN1"/>
<evidence type="ECO:0008006" key="8">
    <source>
        <dbReference type="Google" id="ProtNLM"/>
    </source>
</evidence>
<keyword evidence="3" id="KW-0240">DNA-directed RNA polymerase</keyword>
<dbReference type="Gene3D" id="1.10.10.10">
    <property type="entry name" value="Winged helix-like DNA-binding domain superfamily/Winged helix DNA-binding domain"/>
    <property type="match status" value="2"/>
</dbReference>
<sequence length="361" mass="40150">MSLAKRVKEEFIAIMKNSADGVSNDELKARFSSEEFKCLPPIINELLGANRMELFKVEGTDRLTYKLRDEAEAERLSELTSEQLLVLQVVQKASNTGVWLRDIKNATNLQQQTLNKALKVLEARKLVKTVKSVQQKTKKLYMAYELEPTREVSGGPWYTDQEFDSGFVDAMQKFIIKFVGEMQPVGIEEIADALGKIGISTVKLELDDVRYVVNSLVFDLKLEEVEAHQRKAATKSMLYKIAKPATELNSLTQMPCGTCPVRDRCTPNGLVSPTNCIYLDKWLTAVPAEQASTALGYERGVFEKNLATWGAAAYVGAAASSVRIGAGRGICDVEPHSRSETTLLFESARDDEHIVLVAVYD</sequence>
<dbReference type="Pfam" id="PF05158">
    <property type="entry name" value="RNA_pol_Rpc34"/>
    <property type="match status" value="2"/>
</dbReference>
<dbReference type="GO" id="GO:0005654">
    <property type="term" value="C:nucleoplasm"/>
    <property type="evidence" value="ECO:0007669"/>
    <property type="project" value="UniProtKB-ARBA"/>
</dbReference>
<keyword evidence="4" id="KW-0804">Transcription</keyword>
<dbReference type="InterPro" id="IPR036388">
    <property type="entry name" value="WH-like_DNA-bd_sf"/>
</dbReference>
<proteinExistence type="inferred from homology"/>
<dbReference type="SUPFAM" id="SSF46785">
    <property type="entry name" value="Winged helix' DNA-binding domain"/>
    <property type="match status" value="1"/>
</dbReference>
<comment type="caution">
    <text evidence="6">The sequence shown here is derived from an EMBL/GenBank/DDBJ whole genome shotgun (WGS) entry which is preliminary data.</text>
</comment>
<accession>A0AAD7UDN1</accession>
<evidence type="ECO:0000256" key="5">
    <source>
        <dbReference type="ARBA" id="ARBA00023242"/>
    </source>
</evidence>
<dbReference type="PANTHER" id="PTHR12780">
    <property type="entry name" value="RNA POLYMERASE III DNA DIRECTED , 39KD SUBUNIT-RELATED"/>
    <property type="match status" value="1"/>
</dbReference>
<keyword evidence="5" id="KW-0539">Nucleus</keyword>
<reference evidence="6" key="1">
    <citation type="submission" date="2023-01" db="EMBL/GenBank/DDBJ databases">
        <title>Metagenome sequencing of chrysophaentin producing Chrysophaeum taylorii.</title>
        <authorList>
            <person name="Davison J."/>
            <person name="Bewley C."/>
        </authorList>
    </citation>
    <scope>NUCLEOTIDE SEQUENCE</scope>
    <source>
        <strain evidence="6">NIES-1699</strain>
    </source>
</reference>
<name>A0AAD7UDN1_9STRA</name>
<protein>
    <recommendedName>
        <fullName evidence="8">DNA-directed RNA polymerase III subunit RPC6</fullName>
    </recommendedName>
</protein>